<dbReference type="PROSITE" id="PS51257">
    <property type="entry name" value="PROKAR_LIPOPROTEIN"/>
    <property type="match status" value="1"/>
</dbReference>
<proteinExistence type="predicted"/>
<organism evidence="1 2">
    <name type="scientific">Paenimyroides ummariense</name>
    <dbReference type="NCBI Taxonomy" id="913024"/>
    <lineage>
        <taxon>Bacteria</taxon>
        <taxon>Pseudomonadati</taxon>
        <taxon>Bacteroidota</taxon>
        <taxon>Flavobacteriia</taxon>
        <taxon>Flavobacteriales</taxon>
        <taxon>Flavobacteriaceae</taxon>
        <taxon>Paenimyroides</taxon>
    </lineage>
</organism>
<gene>
    <name evidence="1" type="ORF">SAMN05421741_11552</name>
</gene>
<sequence length="176" mass="20487">MKYKSLIFLVAVLSIVSCKTSKKNTVKDADKNEKDKKELVRKDKEEVFYTEQIKNDFRSVTETAQKKFLESYNATDKEYSILFFTQGFTGEEVVVKNDNNTLYKGMVLTNKKTGLAKNMRIVNTDVTSIYDKATKKTIYINTDKARKHKFIYVMKGNVNEDKPYKITFSDKLRPEK</sequence>
<reference evidence="2" key="1">
    <citation type="submission" date="2016-10" db="EMBL/GenBank/DDBJ databases">
        <authorList>
            <person name="Varghese N."/>
            <person name="Submissions S."/>
        </authorList>
    </citation>
    <scope>NUCLEOTIDE SEQUENCE [LARGE SCALE GENOMIC DNA]</scope>
    <source>
        <strain evidence="2">DS-12</strain>
    </source>
</reference>
<dbReference type="Proteomes" id="UP000199036">
    <property type="component" value="Unassembled WGS sequence"/>
</dbReference>
<protein>
    <recommendedName>
        <fullName evidence="3">Lipoprotein</fullName>
    </recommendedName>
</protein>
<dbReference type="RefSeq" id="WP_143095632.1">
    <property type="nucleotide sequence ID" value="NZ_FOVI01000015.1"/>
</dbReference>
<dbReference type="OrthoDB" id="1376295at2"/>
<accession>A0A1I5DDG8</accession>
<evidence type="ECO:0008006" key="3">
    <source>
        <dbReference type="Google" id="ProtNLM"/>
    </source>
</evidence>
<keyword evidence="2" id="KW-1185">Reference proteome</keyword>
<name>A0A1I5DDG8_9FLAO</name>
<evidence type="ECO:0000313" key="2">
    <source>
        <dbReference type="Proteomes" id="UP000199036"/>
    </source>
</evidence>
<dbReference type="EMBL" id="FOVI01000015">
    <property type="protein sequence ID" value="SFN97242.1"/>
    <property type="molecule type" value="Genomic_DNA"/>
</dbReference>
<evidence type="ECO:0000313" key="1">
    <source>
        <dbReference type="EMBL" id="SFN97242.1"/>
    </source>
</evidence>
<dbReference type="AlphaFoldDB" id="A0A1I5DDG8"/>